<dbReference type="AlphaFoldDB" id="A0AAN9QFY4"/>
<evidence type="ECO:0000313" key="3">
    <source>
        <dbReference type="Proteomes" id="UP001367508"/>
    </source>
</evidence>
<sequence length="141" mass="15874">MKYLDLIFFDGRGHQKKRVDERDGRGMWSLLMFNLLQTAFIISLVHYSSYQTDSALKFGAHCLFAAVVPPIILLGKSHLFASTCFWTVSHLALAKWAWVEWGRPTHIVTAGAVEMFARAGDAVTSANLHHDQKSKDQKALI</sequence>
<accession>A0AAN9QFY4</accession>
<feature type="transmembrane region" description="Helical" evidence="1">
    <location>
        <begin position="26"/>
        <end position="46"/>
    </location>
</feature>
<feature type="transmembrane region" description="Helical" evidence="1">
    <location>
        <begin position="58"/>
        <end position="75"/>
    </location>
</feature>
<keyword evidence="1" id="KW-0472">Membrane</keyword>
<keyword evidence="3" id="KW-1185">Reference proteome</keyword>
<protein>
    <submittedName>
        <fullName evidence="2">Uncharacterized protein</fullName>
    </submittedName>
</protein>
<gene>
    <name evidence="2" type="ORF">VNO77_24141</name>
</gene>
<proteinExistence type="predicted"/>
<comment type="caution">
    <text evidence="2">The sequence shown here is derived from an EMBL/GenBank/DDBJ whole genome shotgun (WGS) entry which is preliminary data.</text>
</comment>
<reference evidence="2 3" key="1">
    <citation type="submission" date="2024-01" db="EMBL/GenBank/DDBJ databases">
        <title>The genomes of 5 underutilized Papilionoideae crops provide insights into root nodulation and disease resistanc.</title>
        <authorList>
            <person name="Jiang F."/>
        </authorList>
    </citation>
    <scope>NUCLEOTIDE SEQUENCE [LARGE SCALE GENOMIC DNA]</scope>
    <source>
        <strain evidence="2">LVBAO_FW01</strain>
        <tissue evidence="2">Leaves</tissue>
    </source>
</reference>
<evidence type="ECO:0000313" key="2">
    <source>
        <dbReference type="EMBL" id="KAK7329958.1"/>
    </source>
</evidence>
<organism evidence="2 3">
    <name type="scientific">Canavalia gladiata</name>
    <name type="common">Sword bean</name>
    <name type="synonym">Dolichos gladiatus</name>
    <dbReference type="NCBI Taxonomy" id="3824"/>
    <lineage>
        <taxon>Eukaryota</taxon>
        <taxon>Viridiplantae</taxon>
        <taxon>Streptophyta</taxon>
        <taxon>Embryophyta</taxon>
        <taxon>Tracheophyta</taxon>
        <taxon>Spermatophyta</taxon>
        <taxon>Magnoliopsida</taxon>
        <taxon>eudicotyledons</taxon>
        <taxon>Gunneridae</taxon>
        <taxon>Pentapetalae</taxon>
        <taxon>rosids</taxon>
        <taxon>fabids</taxon>
        <taxon>Fabales</taxon>
        <taxon>Fabaceae</taxon>
        <taxon>Papilionoideae</taxon>
        <taxon>50 kb inversion clade</taxon>
        <taxon>NPAAA clade</taxon>
        <taxon>indigoferoid/millettioid clade</taxon>
        <taxon>Phaseoleae</taxon>
        <taxon>Canavalia</taxon>
    </lineage>
</organism>
<evidence type="ECO:0000256" key="1">
    <source>
        <dbReference type="SAM" id="Phobius"/>
    </source>
</evidence>
<dbReference type="EMBL" id="JAYMYQ010000005">
    <property type="protein sequence ID" value="KAK7329958.1"/>
    <property type="molecule type" value="Genomic_DNA"/>
</dbReference>
<keyword evidence="1" id="KW-1133">Transmembrane helix</keyword>
<keyword evidence="1" id="KW-0812">Transmembrane</keyword>
<name>A0AAN9QFY4_CANGL</name>
<dbReference type="Proteomes" id="UP001367508">
    <property type="component" value="Unassembled WGS sequence"/>
</dbReference>